<feature type="transmembrane region" description="Helical" evidence="8">
    <location>
        <begin position="161"/>
        <end position="179"/>
    </location>
</feature>
<dbReference type="KEGG" id="rhom:FRIFI_1831"/>
<feature type="transmembrane region" description="Helical" evidence="8">
    <location>
        <begin position="130"/>
        <end position="149"/>
    </location>
</feature>
<feature type="transmembrane region" description="Helical" evidence="8">
    <location>
        <begin position="185"/>
        <end position="203"/>
    </location>
</feature>
<feature type="transmembrane region" description="Helical" evidence="8">
    <location>
        <begin position="269"/>
        <end position="286"/>
    </location>
</feature>
<feature type="transmembrane region" description="Helical" evidence="8">
    <location>
        <begin position="441"/>
        <end position="461"/>
    </location>
</feature>
<dbReference type="PANTHER" id="PTHR47019">
    <property type="entry name" value="LIPID II FLIPPASE MURJ"/>
    <property type="match status" value="1"/>
</dbReference>
<keyword evidence="3 8" id="KW-0812">Transmembrane</keyword>
<accession>A0A2P2BSR0</accession>
<reference evidence="10 11" key="1">
    <citation type="submission" date="2014-09" db="EMBL/GenBank/DDBJ databases">
        <authorList>
            <person name="Hornung B.V."/>
        </authorList>
    </citation>
    <scope>NUCLEOTIDE SEQUENCE [LARGE SCALE GENOMIC DNA]</scope>
    <source>
        <strain evidence="10 11">FRIFI</strain>
    </source>
</reference>
<name>A0A2P2BSR0_9FIRM</name>
<dbReference type="GO" id="GO:0009252">
    <property type="term" value="P:peptidoglycan biosynthetic process"/>
    <property type="evidence" value="ECO:0007669"/>
    <property type="project" value="UniProtKB-UniRule"/>
</dbReference>
<dbReference type="GO" id="GO:0005886">
    <property type="term" value="C:plasma membrane"/>
    <property type="evidence" value="ECO:0007669"/>
    <property type="project" value="UniProtKB-SubCell"/>
</dbReference>
<evidence type="ECO:0000313" key="11">
    <source>
        <dbReference type="Proteomes" id="UP000245695"/>
    </source>
</evidence>
<dbReference type="GO" id="GO:0008360">
    <property type="term" value="P:regulation of cell shape"/>
    <property type="evidence" value="ECO:0007669"/>
    <property type="project" value="UniProtKB-UniRule"/>
</dbReference>
<dbReference type="PRINTS" id="PR01806">
    <property type="entry name" value="VIRFACTRMVIN"/>
</dbReference>
<keyword evidence="11" id="KW-1185">Reference proteome</keyword>
<dbReference type="EMBL" id="LN650648">
    <property type="protein sequence ID" value="CEI73362.1"/>
    <property type="molecule type" value="Genomic_DNA"/>
</dbReference>
<feature type="transmembrane region" description="Helical" evidence="8">
    <location>
        <begin position="306"/>
        <end position="324"/>
    </location>
</feature>
<evidence type="ECO:0000256" key="7">
    <source>
        <dbReference type="ARBA" id="ARBA00023136"/>
    </source>
</evidence>
<dbReference type="Pfam" id="PF03023">
    <property type="entry name" value="MurJ"/>
    <property type="match status" value="1"/>
</dbReference>
<dbReference type="InterPro" id="IPR051050">
    <property type="entry name" value="Lipid_II_flippase_MurJ/MviN"/>
</dbReference>
<keyword evidence="6 8" id="KW-1133">Transmembrane helix</keyword>
<keyword evidence="7 8" id="KW-0472">Membrane</keyword>
<evidence type="ECO:0000256" key="2">
    <source>
        <dbReference type="ARBA" id="ARBA00022475"/>
    </source>
</evidence>
<comment type="function">
    <text evidence="8 9">Involved in peptidoglycan biosynthesis. Transports lipid-linked peptidoglycan precursors from the inner to the outer leaflet of the cytoplasmic membrane.</text>
</comment>
<evidence type="ECO:0000256" key="1">
    <source>
        <dbReference type="ARBA" id="ARBA00004651"/>
    </source>
</evidence>
<feature type="transmembrane region" description="Helical" evidence="8">
    <location>
        <begin position="90"/>
        <end position="110"/>
    </location>
</feature>
<feature type="transmembrane region" description="Helical" evidence="8">
    <location>
        <begin position="473"/>
        <end position="494"/>
    </location>
</feature>
<dbReference type="GO" id="GO:0015648">
    <property type="term" value="F:lipid-linked peptidoglycan transporter activity"/>
    <property type="evidence" value="ECO:0007669"/>
    <property type="project" value="UniProtKB-UniRule"/>
</dbReference>
<keyword evidence="8 9" id="KW-0961">Cell wall biogenesis/degradation</keyword>
<evidence type="ECO:0000256" key="6">
    <source>
        <dbReference type="ARBA" id="ARBA00022989"/>
    </source>
</evidence>
<dbReference type="RefSeq" id="WP_166505686.1">
    <property type="nucleotide sequence ID" value="NZ_LN650648.1"/>
</dbReference>
<comment type="pathway">
    <text evidence="8">Cell wall biogenesis; peptidoglycan biosynthesis.</text>
</comment>
<evidence type="ECO:0000256" key="4">
    <source>
        <dbReference type="ARBA" id="ARBA00022960"/>
    </source>
</evidence>
<proteinExistence type="inferred from homology"/>
<protein>
    <recommendedName>
        <fullName evidence="8">Probable lipid II flippase MurJ</fullName>
    </recommendedName>
</protein>
<sequence length="513" mass="56713">MSRVLKATIGLMLVTLLAKVLGFGRELVLASIYGTSSYSDAYLTAMNIPNVIFSAIGATLSTTFIPLYFETNKVGGKEKSLEFANNILNIVVITSIILAIVSLVFTKPLVKLFAIGFEGEILKTTIEFTRILVLGIIFIGLTDIMVAYLQIHNNFTIPGLISVPYNIIIIASIIMSIWIGPKFMVWGTLIAIITKFIFLIPFAKKYSYKYKLRVDFKDPYLKKMFILVLPVFIGVMVTQANAMIDRTLASTLVEGSISALNYANRLNEFVLVLFIASVGSVMYPILSKLSSENNQEEIKKIIERCINCIIILAIPISVGAIVLSEPIVKVLFQRGAFDETATNMTSIALIMYSIGLVGLGLRDILRRIFYSLKDTKSPMVNGIISMLINIGLNLLLVKKMGHAGLALATSISSIICVFLFLKKLKQKIGYFGQDKIMKVACKTTISSIIMGIITYITYNNILSILKFNFGDEIISLGLSISVGAIAYAVLIKLFNIEEFNILIKMLMKKINKA</sequence>
<evidence type="ECO:0000256" key="9">
    <source>
        <dbReference type="PIRNR" id="PIRNR002869"/>
    </source>
</evidence>
<feature type="transmembrane region" description="Helical" evidence="8">
    <location>
        <begin position="224"/>
        <end position="244"/>
    </location>
</feature>
<dbReference type="NCBIfam" id="TIGR01695">
    <property type="entry name" value="murJ_mviN"/>
    <property type="match status" value="1"/>
</dbReference>
<evidence type="ECO:0000256" key="3">
    <source>
        <dbReference type="ARBA" id="ARBA00022692"/>
    </source>
</evidence>
<feature type="transmembrane region" description="Helical" evidence="8">
    <location>
        <begin position="403"/>
        <end position="421"/>
    </location>
</feature>
<dbReference type="HAMAP" id="MF_02078">
    <property type="entry name" value="MurJ_MviN"/>
    <property type="match status" value="1"/>
</dbReference>
<dbReference type="PIRSF" id="PIRSF002869">
    <property type="entry name" value="MviN"/>
    <property type="match status" value="1"/>
</dbReference>
<keyword evidence="4 8" id="KW-0133">Cell shape</keyword>
<keyword evidence="2 8" id="KW-1003">Cell membrane</keyword>
<organism evidence="10 11">
    <name type="scientific">Romboutsia hominis</name>
    <dbReference type="NCBI Taxonomy" id="1507512"/>
    <lineage>
        <taxon>Bacteria</taxon>
        <taxon>Bacillati</taxon>
        <taxon>Bacillota</taxon>
        <taxon>Clostridia</taxon>
        <taxon>Peptostreptococcales</taxon>
        <taxon>Peptostreptococcaceae</taxon>
        <taxon>Romboutsia</taxon>
    </lineage>
</organism>
<dbReference type="CDD" id="cd13123">
    <property type="entry name" value="MATE_MurJ_like"/>
    <property type="match status" value="1"/>
</dbReference>
<evidence type="ECO:0000256" key="5">
    <source>
        <dbReference type="ARBA" id="ARBA00022984"/>
    </source>
</evidence>
<gene>
    <name evidence="8" type="primary">murJ</name>
    <name evidence="10" type="ORF">FRIFI_1831</name>
</gene>
<feature type="transmembrane region" description="Helical" evidence="8">
    <location>
        <begin position="344"/>
        <end position="365"/>
    </location>
</feature>
<comment type="subcellular location">
    <subcellularLocation>
        <location evidence="1 8">Cell membrane</location>
        <topology evidence="1 8">Multi-pass membrane protein</topology>
    </subcellularLocation>
</comment>
<dbReference type="GO" id="GO:0034204">
    <property type="term" value="P:lipid translocation"/>
    <property type="evidence" value="ECO:0007669"/>
    <property type="project" value="TreeGrafter"/>
</dbReference>
<keyword evidence="8 9" id="KW-0813">Transport</keyword>
<evidence type="ECO:0000256" key="8">
    <source>
        <dbReference type="HAMAP-Rule" id="MF_02078"/>
    </source>
</evidence>
<evidence type="ECO:0000313" key="10">
    <source>
        <dbReference type="EMBL" id="CEI73362.1"/>
    </source>
</evidence>
<dbReference type="UniPathway" id="UPA00219"/>
<comment type="similarity">
    <text evidence="8 9">Belongs to the MurJ/MviN family.</text>
</comment>
<feature type="transmembrane region" description="Helical" evidence="8">
    <location>
        <begin position="46"/>
        <end position="69"/>
    </location>
</feature>
<dbReference type="AlphaFoldDB" id="A0A2P2BSR0"/>
<keyword evidence="5 8" id="KW-0573">Peptidoglycan synthesis</keyword>
<dbReference type="PANTHER" id="PTHR47019:SF1">
    <property type="entry name" value="LIPID II FLIPPASE MURJ"/>
    <property type="match status" value="1"/>
</dbReference>
<dbReference type="Proteomes" id="UP000245695">
    <property type="component" value="Chromosome 1"/>
</dbReference>
<dbReference type="GO" id="GO:0071555">
    <property type="term" value="P:cell wall organization"/>
    <property type="evidence" value="ECO:0007669"/>
    <property type="project" value="UniProtKB-UniRule"/>
</dbReference>
<dbReference type="InterPro" id="IPR004268">
    <property type="entry name" value="MurJ"/>
</dbReference>
<feature type="transmembrane region" description="Helical" evidence="8">
    <location>
        <begin position="377"/>
        <end position="397"/>
    </location>
</feature>